<dbReference type="GO" id="GO:0097431">
    <property type="term" value="C:mitotic spindle pole"/>
    <property type="evidence" value="ECO:0007669"/>
    <property type="project" value="TreeGrafter"/>
</dbReference>
<comment type="caution">
    <text evidence="6">The sequence shown here is derived from an EMBL/GenBank/DDBJ whole genome shotgun (WGS) entry which is preliminary data.</text>
</comment>
<evidence type="ECO:0000256" key="4">
    <source>
        <dbReference type="ARBA" id="ARBA00022803"/>
    </source>
</evidence>
<dbReference type="Pfam" id="PF21033">
    <property type="entry name" value="RMD1-3"/>
    <property type="match status" value="1"/>
</dbReference>
<dbReference type="GO" id="GO:0008017">
    <property type="term" value="F:microtubule binding"/>
    <property type="evidence" value="ECO:0007669"/>
    <property type="project" value="TreeGrafter"/>
</dbReference>
<dbReference type="PANTHER" id="PTHR16056:SF16">
    <property type="entry name" value="REGULATOR OF MICROTUBULE DYNAMICS PROTEIN 1"/>
    <property type="match status" value="1"/>
</dbReference>
<evidence type="ECO:0000256" key="2">
    <source>
        <dbReference type="ARBA" id="ARBA00022490"/>
    </source>
</evidence>
<protein>
    <recommendedName>
        <fullName evidence="8">Regulator of microtubule dynamics protein 1</fullName>
    </recommendedName>
</protein>
<gene>
    <name evidence="6" type="ORF">CIB84_004115</name>
</gene>
<accession>A0A2P4T6Z7</accession>
<evidence type="ECO:0000313" key="6">
    <source>
        <dbReference type="EMBL" id="POI32133.1"/>
    </source>
</evidence>
<organism evidence="6 7">
    <name type="scientific">Bambusicola thoracicus</name>
    <name type="common">Chinese bamboo-partridge</name>
    <name type="synonym">Perdix thoracica</name>
    <dbReference type="NCBI Taxonomy" id="9083"/>
    <lineage>
        <taxon>Eukaryota</taxon>
        <taxon>Metazoa</taxon>
        <taxon>Chordata</taxon>
        <taxon>Craniata</taxon>
        <taxon>Vertebrata</taxon>
        <taxon>Euteleostomi</taxon>
        <taxon>Archelosauria</taxon>
        <taxon>Archosauria</taxon>
        <taxon>Dinosauria</taxon>
        <taxon>Saurischia</taxon>
        <taxon>Theropoda</taxon>
        <taxon>Coelurosauria</taxon>
        <taxon>Aves</taxon>
        <taxon>Neognathae</taxon>
        <taxon>Galloanserae</taxon>
        <taxon>Galliformes</taxon>
        <taxon>Phasianidae</taxon>
        <taxon>Perdicinae</taxon>
        <taxon>Bambusicola</taxon>
    </lineage>
</organism>
<keyword evidence="2" id="KW-0963">Cytoplasm</keyword>
<keyword evidence="5" id="KW-0206">Cytoskeleton</keyword>
<dbReference type="Proteomes" id="UP000237246">
    <property type="component" value="Unassembled WGS sequence"/>
</dbReference>
<dbReference type="InterPro" id="IPR049039">
    <property type="entry name" value="RMD1-3_a_helical_rpt"/>
</dbReference>
<dbReference type="EMBL" id="PPHD01006614">
    <property type="protein sequence ID" value="POI32133.1"/>
    <property type="molecule type" value="Genomic_DNA"/>
</dbReference>
<evidence type="ECO:0000313" key="7">
    <source>
        <dbReference type="Proteomes" id="UP000237246"/>
    </source>
</evidence>
<evidence type="ECO:0000256" key="3">
    <source>
        <dbReference type="ARBA" id="ARBA00022737"/>
    </source>
</evidence>
<evidence type="ECO:0000256" key="5">
    <source>
        <dbReference type="ARBA" id="ARBA00023212"/>
    </source>
</evidence>
<keyword evidence="7" id="KW-1185">Reference proteome</keyword>
<keyword evidence="3" id="KW-0677">Repeat</keyword>
<reference evidence="6 7" key="1">
    <citation type="submission" date="2018-01" db="EMBL/GenBank/DDBJ databases">
        <title>Comparison of the Chinese Bamboo Partridge and Red Junglefowl genome sequences highlights the importance of demography in genome evolution.</title>
        <authorList>
            <person name="Tiley G.P."/>
            <person name="Kimball R.T."/>
            <person name="Braun E.L."/>
            <person name="Burleigh J.G."/>
        </authorList>
    </citation>
    <scope>NUCLEOTIDE SEQUENCE [LARGE SCALE GENOMIC DNA]</scope>
    <source>
        <strain evidence="6">RTK389</strain>
        <tissue evidence="6">Blood</tissue>
    </source>
</reference>
<comment type="subcellular location">
    <subcellularLocation>
        <location evidence="1">Cytoplasm</location>
        <location evidence="1">Cytoskeleton</location>
    </subcellularLocation>
</comment>
<evidence type="ECO:0000256" key="1">
    <source>
        <dbReference type="ARBA" id="ARBA00004245"/>
    </source>
</evidence>
<sequence>MAAIVVALTQPLRLRPARLGPLLGPLLREAARGWRRLGGIEWYAICLSDVGDYEGIKVKIGNAFVIREHFERAIELNPKDATSVHLMGVWCYSFAELPWYQRKIAAMLFATPPTSTYEENNEILAYYLLLLQVEWDEESLESNCRRLLEKQKAIEELIGKKK</sequence>
<keyword evidence="4" id="KW-0802">TPR repeat</keyword>
<dbReference type="AlphaFoldDB" id="A0A2P4T6Z7"/>
<name>A0A2P4T6Z7_BAMTH</name>
<dbReference type="GO" id="GO:0005739">
    <property type="term" value="C:mitochondrion"/>
    <property type="evidence" value="ECO:0007669"/>
    <property type="project" value="TreeGrafter"/>
</dbReference>
<proteinExistence type="predicted"/>
<evidence type="ECO:0008006" key="8">
    <source>
        <dbReference type="Google" id="ProtNLM"/>
    </source>
</evidence>
<dbReference type="PANTHER" id="PTHR16056">
    <property type="entry name" value="REGULATOR OF MICROTUBULE DYNAMICS PROTEIN"/>
    <property type="match status" value="1"/>
</dbReference>
<dbReference type="GO" id="GO:0005876">
    <property type="term" value="C:spindle microtubule"/>
    <property type="evidence" value="ECO:0007669"/>
    <property type="project" value="TreeGrafter"/>
</dbReference>
<dbReference type="OrthoDB" id="69711at2759"/>